<dbReference type="GO" id="GO:0032259">
    <property type="term" value="P:methylation"/>
    <property type="evidence" value="ECO:0007669"/>
    <property type="project" value="UniProtKB-KW"/>
</dbReference>
<keyword evidence="4 11" id="KW-0808">Transferase</keyword>
<dbReference type="GO" id="GO:0008168">
    <property type="term" value="F:methyltransferase activity"/>
    <property type="evidence" value="ECO:0007669"/>
    <property type="project" value="UniProtKB-KW"/>
</dbReference>
<dbReference type="Gene3D" id="2.40.30.110">
    <property type="entry name" value="Aminomethyltransferase beta-barrel domains"/>
    <property type="match status" value="1"/>
</dbReference>
<evidence type="ECO:0000256" key="3">
    <source>
        <dbReference type="ARBA" id="ARBA00022576"/>
    </source>
</evidence>
<evidence type="ECO:0000256" key="4">
    <source>
        <dbReference type="ARBA" id="ARBA00022679"/>
    </source>
</evidence>
<keyword evidence="5" id="KW-0809">Transit peptide</keyword>
<dbReference type="Pfam" id="PF08669">
    <property type="entry name" value="GCV_T_C"/>
    <property type="match status" value="1"/>
</dbReference>
<dbReference type="FunFam" id="4.10.1250.10:FF:000002">
    <property type="entry name" value="Aminomethyltransferase"/>
    <property type="match status" value="1"/>
</dbReference>
<comment type="caution">
    <text evidence="11">The sequence shown here is derived from an EMBL/GenBank/DDBJ whole genome shotgun (WGS) entry which is preliminary data.</text>
</comment>
<dbReference type="GO" id="GO:0005960">
    <property type="term" value="C:glycine cleavage complex"/>
    <property type="evidence" value="ECO:0007669"/>
    <property type="project" value="InterPro"/>
</dbReference>
<dbReference type="InterPro" id="IPR006222">
    <property type="entry name" value="GCVT_N"/>
</dbReference>
<dbReference type="GO" id="GO:0006546">
    <property type="term" value="P:glycine catabolic process"/>
    <property type="evidence" value="ECO:0007669"/>
    <property type="project" value="InterPro"/>
</dbReference>
<evidence type="ECO:0000259" key="10">
    <source>
        <dbReference type="Pfam" id="PF08669"/>
    </source>
</evidence>
<keyword evidence="11" id="KW-0489">Methyltransferase</keyword>
<feature type="binding site" evidence="8">
    <location>
        <position position="210"/>
    </location>
    <ligand>
        <name>substrate</name>
    </ligand>
</feature>
<feature type="domain" description="GCVT N-terminal" evidence="9">
    <location>
        <begin position="18"/>
        <end position="272"/>
    </location>
</feature>
<dbReference type="PANTHER" id="PTHR43757:SF2">
    <property type="entry name" value="AMINOMETHYLTRANSFERASE, MITOCHONDRIAL"/>
    <property type="match status" value="1"/>
</dbReference>
<evidence type="ECO:0000256" key="6">
    <source>
        <dbReference type="ARBA" id="ARBA00031395"/>
    </source>
</evidence>
<dbReference type="NCBIfam" id="TIGR00528">
    <property type="entry name" value="gcvT"/>
    <property type="match status" value="1"/>
</dbReference>
<evidence type="ECO:0000256" key="7">
    <source>
        <dbReference type="ARBA" id="ARBA00047665"/>
    </source>
</evidence>
<dbReference type="Proteomes" id="UP000266273">
    <property type="component" value="Unassembled WGS sequence"/>
</dbReference>
<dbReference type="Gene3D" id="3.30.1360.120">
    <property type="entry name" value="Probable tRNA modification gtpase trme, domain 1"/>
    <property type="match status" value="1"/>
</dbReference>
<evidence type="ECO:0000256" key="2">
    <source>
        <dbReference type="ARBA" id="ARBA00012616"/>
    </source>
</evidence>
<dbReference type="InterPro" id="IPR028896">
    <property type="entry name" value="GcvT/YgfZ/DmdA"/>
</dbReference>
<dbReference type="EC" id="2.1.2.10" evidence="2"/>
<evidence type="ECO:0000256" key="5">
    <source>
        <dbReference type="ARBA" id="ARBA00022946"/>
    </source>
</evidence>
<organism evidence="11 12">
    <name type="scientific">Dichotomicrobium thermohalophilum</name>
    <dbReference type="NCBI Taxonomy" id="933063"/>
    <lineage>
        <taxon>Bacteria</taxon>
        <taxon>Pseudomonadati</taxon>
        <taxon>Pseudomonadota</taxon>
        <taxon>Alphaproteobacteria</taxon>
        <taxon>Hyphomicrobiales</taxon>
        <taxon>Hyphomicrobiaceae</taxon>
        <taxon>Dichotomicrobium</taxon>
    </lineage>
</organism>
<comment type="similarity">
    <text evidence="1">Belongs to the GcvT family.</text>
</comment>
<dbReference type="EMBL" id="QXDF01000001">
    <property type="protein sequence ID" value="RIA56394.1"/>
    <property type="molecule type" value="Genomic_DNA"/>
</dbReference>
<dbReference type="GO" id="GO:0008483">
    <property type="term" value="F:transaminase activity"/>
    <property type="evidence" value="ECO:0007669"/>
    <property type="project" value="UniProtKB-KW"/>
</dbReference>
<keyword evidence="12" id="KW-1185">Reference proteome</keyword>
<feature type="domain" description="Aminomethyltransferase C-terminal" evidence="10">
    <location>
        <begin position="298"/>
        <end position="374"/>
    </location>
</feature>
<name>A0A397QE91_9HYPH</name>
<dbReference type="Pfam" id="PF01571">
    <property type="entry name" value="GCV_T"/>
    <property type="match status" value="1"/>
</dbReference>
<dbReference type="SUPFAM" id="SSF103025">
    <property type="entry name" value="Folate-binding domain"/>
    <property type="match status" value="1"/>
</dbReference>
<evidence type="ECO:0000256" key="1">
    <source>
        <dbReference type="ARBA" id="ARBA00008609"/>
    </source>
</evidence>
<sequence>MSDAQQPPADTQLKRTPLHGLHVELGAKMVPFSGYEMPLNYPTGIIAEHKHTRSQASLFDVSHMGQALLSHGSDVSAVMERLVPGDISGLKPGRMRYTQLTNADGGIIDDLMVSKVGEMDGRDWLYFVINAARKEVDLSHIATHTEDARLEPLESQALIAVQGPAAAQALSKHFPGCEAMRFMSFRAVATTPYGKVWISRSGYTGEDGFEVSLAADQAEAFARALLEDETVKPAGLGARDTLRLEAGLCLYGHDIDETTSPVEADLAWSIGKRRRVEGGFPGADRILGELRDGPSRLRVGMTPQGRATPREGTEIFDAEGERIGVVTSGAFSPTLGHPIAMGYVAADEATTGTPVTFQIRGKANPGQVVDLPFVAHRYATKAKATS</sequence>
<dbReference type="Gene3D" id="4.10.1250.10">
    <property type="entry name" value="Aminomethyltransferase fragment"/>
    <property type="match status" value="1"/>
</dbReference>
<evidence type="ECO:0000256" key="8">
    <source>
        <dbReference type="PIRSR" id="PIRSR006487-1"/>
    </source>
</evidence>
<dbReference type="Gene3D" id="3.30.70.1400">
    <property type="entry name" value="Aminomethyltransferase beta-barrel domains"/>
    <property type="match status" value="1"/>
</dbReference>
<dbReference type="InterPro" id="IPR006223">
    <property type="entry name" value="GcvT"/>
</dbReference>
<dbReference type="SUPFAM" id="SSF101790">
    <property type="entry name" value="Aminomethyltransferase beta-barrel domain"/>
    <property type="match status" value="1"/>
</dbReference>
<proteinExistence type="inferred from homology"/>
<dbReference type="GO" id="GO:0004047">
    <property type="term" value="F:aminomethyltransferase activity"/>
    <property type="evidence" value="ECO:0007669"/>
    <property type="project" value="UniProtKB-EC"/>
</dbReference>
<evidence type="ECO:0000313" key="11">
    <source>
        <dbReference type="EMBL" id="RIA56394.1"/>
    </source>
</evidence>
<dbReference type="PIRSF" id="PIRSF006487">
    <property type="entry name" value="GcvT"/>
    <property type="match status" value="1"/>
</dbReference>
<evidence type="ECO:0000259" key="9">
    <source>
        <dbReference type="Pfam" id="PF01571"/>
    </source>
</evidence>
<keyword evidence="3" id="KW-0032">Aminotransferase</keyword>
<accession>A0A397QE91</accession>
<comment type="catalytic activity">
    <reaction evidence="7">
        <text>N(6)-[(R)-S(8)-aminomethyldihydrolipoyl]-L-lysyl-[protein] + (6S)-5,6,7,8-tetrahydrofolate = N(6)-[(R)-dihydrolipoyl]-L-lysyl-[protein] + (6R)-5,10-methylene-5,6,7,8-tetrahydrofolate + NH4(+)</text>
        <dbReference type="Rhea" id="RHEA:16945"/>
        <dbReference type="Rhea" id="RHEA-COMP:10475"/>
        <dbReference type="Rhea" id="RHEA-COMP:10492"/>
        <dbReference type="ChEBI" id="CHEBI:15636"/>
        <dbReference type="ChEBI" id="CHEBI:28938"/>
        <dbReference type="ChEBI" id="CHEBI:57453"/>
        <dbReference type="ChEBI" id="CHEBI:83100"/>
        <dbReference type="ChEBI" id="CHEBI:83143"/>
        <dbReference type="EC" id="2.1.2.10"/>
    </reaction>
</comment>
<dbReference type="OrthoDB" id="9774591at2"/>
<dbReference type="NCBIfam" id="NF010093">
    <property type="entry name" value="PRK13579.1"/>
    <property type="match status" value="1"/>
</dbReference>
<dbReference type="AlphaFoldDB" id="A0A397QE91"/>
<protein>
    <recommendedName>
        <fullName evidence="2">aminomethyltransferase</fullName>
        <ecNumber evidence="2">2.1.2.10</ecNumber>
    </recommendedName>
    <alternativeName>
        <fullName evidence="6">Glycine cleavage system T protein</fullName>
    </alternativeName>
</protein>
<dbReference type="InterPro" id="IPR013977">
    <property type="entry name" value="GcvT_C"/>
</dbReference>
<dbReference type="FunFam" id="3.30.70.1400:FF:000001">
    <property type="entry name" value="Aminomethyltransferase"/>
    <property type="match status" value="1"/>
</dbReference>
<dbReference type="InterPro" id="IPR029043">
    <property type="entry name" value="GcvT/YgfZ_C"/>
</dbReference>
<reference evidence="11 12" key="1">
    <citation type="submission" date="2018-08" db="EMBL/GenBank/DDBJ databases">
        <title>Genomic Encyclopedia of Archaeal and Bacterial Type Strains, Phase II (KMG-II): from individual species to whole genera.</title>
        <authorList>
            <person name="Goeker M."/>
        </authorList>
    </citation>
    <scope>NUCLEOTIDE SEQUENCE [LARGE SCALE GENOMIC DNA]</scope>
    <source>
        <strain evidence="11 12">DSM 5002</strain>
    </source>
</reference>
<dbReference type="RefSeq" id="WP_119061190.1">
    <property type="nucleotide sequence ID" value="NZ_QXDF01000001.1"/>
</dbReference>
<dbReference type="PANTHER" id="PTHR43757">
    <property type="entry name" value="AMINOMETHYLTRANSFERASE"/>
    <property type="match status" value="1"/>
</dbReference>
<dbReference type="NCBIfam" id="NF001567">
    <property type="entry name" value="PRK00389.1"/>
    <property type="match status" value="1"/>
</dbReference>
<gene>
    <name evidence="11" type="ORF">BXY53_1500</name>
</gene>
<dbReference type="InterPro" id="IPR027266">
    <property type="entry name" value="TrmE/GcvT-like"/>
</dbReference>
<evidence type="ECO:0000313" key="12">
    <source>
        <dbReference type="Proteomes" id="UP000266273"/>
    </source>
</evidence>